<gene>
    <name evidence="3" type="primary">LOC117678794</name>
</gene>
<dbReference type="KEGG" id="pgut:117678794"/>
<reference evidence="3" key="1">
    <citation type="submission" date="2025-08" db="UniProtKB">
        <authorList>
            <consortium name="RefSeq"/>
        </authorList>
    </citation>
    <scope>IDENTIFICATION</scope>
    <source>
        <tissue evidence="3">Blood</tissue>
    </source>
</reference>
<feature type="region of interest" description="Disordered" evidence="1">
    <location>
        <begin position="134"/>
        <end position="153"/>
    </location>
</feature>
<feature type="compositionally biased region" description="Acidic residues" evidence="1">
    <location>
        <begin position="44"/>
        <end position="59"/>
    </location>
</feature>
<dbReference type="AlphaFoldDB" id="A0A6P9DK63"/>
<evidence type="ECO:0000313" key="3">
    <source>
        <dbReference type="RefSeq" id="XP_034296187.1"/>
    </source>
</evidence>
<keyword evidence="2" id="KW-1185">Reference proteome</keyword>
<dbReference type="GeneID" id="117678794"/>
<dbReference type="InParanoid" id="A0A6P9DK63"/>
<feature type="region of interest" description="Disordered" evidence="1">
    <location>
        <begin position="39"/>
        <end position="59"/>
    </location>
</feature>
<evidence type="ECO:0000256" key="1">
    <source>
        <dbReference type="SAM" id="MobiDB-lite"/>
    </source>
</evidence>
<dbReference type="Proteomes" id="UP001652622">
    <property type="component" value="Unplaced"/>
</dbReference>
<proteinExistence type="predicted"/>
<evidence type="ECO:0000313" key="2">
    <source>
        <dbReference type="Proteomes" id="UP001652622"/>
    </source>
</evidence>
<sequence>MEQEEGIQVVLDQNTNAAVKSRKLNETVQEQITELEITNQENILEQEEGIPEDSTELNEDIPEENGRDCEFVAGARPKIKEQVQGGPEEFTEPSDEILTRNEESVGAGQNLFRGFSIGTHKKILRQAGRSWEEVTERVGTGQSRTAEEDRQGQEAGLKLVRDLLAVVTRSDLPLEEKLELEFVTLQFMMGGNVHLLGELQSQAVVENFRQEVFAKFPIPAFHVTSSVICCDQAVSQWPERSQLLNENGCSRQQERIYSQLIFFLCRAPFLKSWDQLDRLAEMLHKLKNCIYYNPVALVGVIVQVDPDPGLDAEQEARARRWLRCLLDGFFCCDLLLDHDGTEPEVQVQVAVYQSGQPERALEVKRAACQAIRAALKF</sequence>
<name>A0A6P9DK63_PANGU</name>
<organism evidence="2 3">
    <name type="scientific">Pantherophis guttatus</name>
    <name type="common">Corn snake</name>
    <name type="synonym">Elaphe guttata</name>
    <dbReference type="NCBI Taxonomy" id="94885"/>
    <lineage>
        <taxon>Eukaryota</taxon>
        <taxon>Metazoa</taxon>
        <taxon>Chordata</taxon>
        <taxon>Craniata</taxon>
        <taxon>Vertebrata</taxon>
        <taxon>Euteleostomi</taxon>
        <taxon>Lepidosauria</taxon>
        <taxon>Squamata</taxon>
        <taxon>Bifurcata</taxon>
        <taxon>Unidentata</taxon>
        <taxon>Episquamata</taxon>
        <taxon>Toxicofera</taxon>
        <taxon>Serpentes</taxon>
        <taxon>Colubroidea</taxon>
        <taxon>Colubridae</taxon>
        <taxon>Colubrinae</taxon>
        <taxon>Pantherophis</taxon>
    </lineage>
</organism>
<dbReference type="RefSeq" id="XP_034296187.1">
    <property type="nucleotide sequence ID" value="XM_034440296.2"/>
</dbReference>
<protein>
    <submittedName>
        <fullName evidence="3">Uncharacterized protein LOC117678794</fullName>
    </submittedName>
</protein>
<dbReference type="PANTHER" id="PTHR35675">
    <property type="entry name" value="HYPOTHETICAL PROTEIN LOC100362216"/>
    <property type="match status" value="1"/>
</dbReference>
<accession>A0A6P9DK63</accession>
<dbReference type="PANTHER" id="PTHR35675:SF1">
    <property type="entry name" value="RIKEN CDNA 2810459M11 GENE"/>
    <property type="match status" value="1"/>
</dbReference>
<dbReference type="OMA" id="CEFVAGA"/>